<evidence type="ECO:0000256" key="7">
    <source>
        <dbReference type="ARBA" id="ARBA00022989"/>
    </source>
</evidence>
<keyword evidence="12" id="KW-1185">Reference proteome</keyword>
<name>A0A1I3AR33_9LACT</name>
<dbReference type="AlphaFoldDB" id="A0A1I3AR33"/>
<keyword evidence="7 10" id="KW-1133">Transmembrane helix</keyword>
<feature type="transmembrane region" description="Helical" evidence="10">
    <location>
        <begin position="232"/>
        <end position="257"/>
    </location>
</feature>
<feature type="transmembrane region" description="Helical" evidence="10">
    <location>
        <begin position="91"/>
        <end position="115"/>
    </location>
</feature>
<feature type="transmembrane region" description="Helical" evidence="10">
    <location>
        <begin position="269"/>
        <end position="291"/>
    </location>
</feature>
<dbReference type="NCBIfam" id="TIGR00797">
    <property type="entry name" value="matE"/>
    <property type="match status" value="1"/>
</dbReference>
<dbReference type="EMBL" id="FOQE01000001">
    <property type="protein sequence ID" value="SFH52226.1"/>
    <property type="molecule type" value="Genomic_DNA"/>
</dbReference>
<evidence type="ECO:0000256" key="9">
    <source>
        <dbReference type="ARBA" id="ARBA00023251"/>
    </source>
</evidence>
<protein>
    <recommendedName>
        <fullName evidence="3">Multidrug export protein MepA</fullName>
    </recommendedName>
</protein>
<feature type="transmembrane region" description="Helical" evidence="10">
    <location>
        <begin position="415"/>
        <end position="434"/>
    </location>
</feature>
<dbReference type="InterPro" id="IPR002528">
    <property type="entry name" value="MATE_fam"/>
</dbReference>
<feature type="transmembrane region" description="Helical" evidence="10">
    <location>
        <begin position="388"/>
        <end position="409"/>
    </location>
</feature>
<dbReference type="GO" id="GO:0042910">
    <property type="term" value="F:xenobiotic transmembrane transporter activity"/>
    <property type="evidence" value="ECO:0007669"/>
    <property type="project" value="InterPro"/>
</dbReference>
<evidence type="ECO:0000256" key="1">
    <source>
        <dbReference type="ARBA" id="ARBA00004651"/>
    </source>
</evidence>
<evidence type="ECO:0000256" key="3">
    <source>
        <dbReference type="ARBA" id="ARBA00022106"/>
    </source>
</evidence>
<dbReference type="PANTHER" id="PTHR43823:SF3">
    <property type="entry name" value="MULTIDRUG EXPORT PROTEIN MEPA"/>
    <property type="match status" value="1"/>
</dbReference>
<organism evidence="11 12">
    <name type="scientific">Pisciglobus halotolerans</name>
    <dbReference type="NCBI Taxonomy" id="745365"/>
    <lineage>
        <taxon>Bacteria</taxon>
        <taxon>Bacillati</taxon>
        <taxon>Bacillota</taxon>
        <taxon>Bacilli</taxon>
        <taxon>Lactobacillales</taxon>
        <taxon>Carnobacteriaceae</taxon>
    </lineage>
</organism>
<evidence type="ECO:0000256" key="5">
    <source>
        <dbReference type="ARBA" id="ARBA00022475"/>
    </source>
</evidence>
<proteinExistence type="inferred from homology"/>
<dbReference type="InterPro" id="IPR045070">
    <property type="entry name" value="MATE_MepA-like"/>
</dbReference>
<evidence type="ECO:0000313" key="11">
    <source>
        <dbReference type="EMBL" id="SFH52226.1"/>
    </source>
</evidence>
<evidence type="ECO:0000256" key="2">
    <source>
        <dbReference type="ARBA" id="ARBA00008417"/>
    </source>
</evidence>
<feature type="transmembrane region" description="Helical" evidence="10">
    <location>
        <begin position="168"/>
        <end position="187"/>
    </location>
</feature>
<dbReference type="GO" id="GO:0015297">
    <property type="term" value="F:antiporter activity"/>
    <property type="evidence" value="ECO:0007669"/>
    <property type="project" value="InterPro"/>
</dbReference>
<feature type="transmembrane region" description="Helical" evidence="10">
    <location>
        <begin position="358"/>
        <end position="381"/>
    </location>
</feature>
<comment type="subcellular location">
    <subcellularLocation>
        <location evidence="1">Cell membrane</location>
        <topology evidence="1">Multi-pass membrane protein</topology>
    </subcellularLocation>
</comment>
<evidence type="ECO:0000256" key="10">
    <source>
        <dbReference type="SAM" id="Phobius"/>
    </source>
</evidence>
<evidence type="ECO:0000256" key="6">
    <source>
        <dbReference type="ARBA" id="ARBA00022692"/>
    </source>
</evidence>
<reference evidence="11 12" key="1">
    <citation type="submission" date="2016-10" db="EMBL/GenBank/DDBJ databases">
        <authorList>
            <person name="de Groot N.N."/>
        </authorList>
    </citation>
    <scope>NUCLEOTIDE SEQUENCE [LARGE SCALE GENOMIC DNA]</scope>
    <source>
        <strain evidence="11 12">DSM 27630</strain>
    </source>
</reference>
<comment type="similarity">
    <text evidence="2">Belongs to the multi antimicrobial extrusion (MATE) (TC 2.A.66.1) family. MepA subfamily.</text>
</comment>
<dbReference type="GO" id="GO:0005886">
    <property type="term" value="C:plasma membrane"/>
    <property type="evidence" value="ECO:0007669"/>
    <property type="project" value="UniProtKB-SubCell"/>
</dbReference>
<dbReference type="Proteomes" id="UP000198668">
    <property type="component" value="Unassembled WGS sequence"/>
</dbReference>
<dbReference type="Pfam" id="PF01554">
    <property type="entry name" value="MatE"/>
    <property type="match status" value="2"/>
</dbReference>
<feature type="transmembrane region" description="Helical" evidence="10">
    <location>
        <begin position="312"/>
        <end position="335"/>
    </location>
</feature>
<keyword evidence="5" id="KW-1003">Cell membrane</keyword>
<gene>
    <name evidence="11" type="ORF">SAMN04489868_101126</name>
</gene>
<dbReference type="RefSeq" id="WP_218147425.1">
    <property type="nucleotide sequence ID" value="NZ_FOQE01000001.1"/>
</dbReference>
<dbReference type="PIRSF" id="PIRSF006603">
    <property type="entry name" value="DinF"/>
    <property type="match status" value="1"/>
</dbReference>
<dbReference type="GO" id="GO:0046677">
    <property type="term" value="P:response to antibiotic"/>
    <property type="evidence" value="ECO:0007669"/>
    <property type="project" value="UniProtKB-KW"/>
</dbReference>
<dbReference type="PANTHER" id="PTHR43823">
    <property type="entry name" value="SPORULATION PROTEIN YKVU"/>
    <property type="match status" value="1"/>
</dbReference>
<keyword evidence="8 10" id="KW-0472">Membrane</keyword>
<keyword evidence="4" id="KW-0813">Transport</keyword>
<dbReference type="CDD" id="cd13143">
    <property type="entry name" value="MATE_MepA_like"/>
    <property type="match status" value="1"/>
</dbReference>
<evidence type="ECO:0000313" key="12">
    <source>
        <dbReference type="Proteomes" id="UP000198668"/>
    </source>
</evidence>
<dbReference type="InterPro" id="IPR048279">
    <property type="entry name" value="MdtK-like"/>
</dbReference>
<feature type="transmembrane region" description="Helical" evidence="10">
    <location>
        <begin position="193"/>
        <end position="211"/>
    </location>
</feature>
<accession>A0A1I3AR33</accession>
<evidence type="ECO:0000256" key="8">
    <source>
        <dbReference type="ARBA" id="ARBA00023136"/>
    </source>
</evidence>
<feature type="transmembrane region" description="Helical" evidence="10">
    <location>
        <begin position="55"/>
        <end position="79"/>
    </location>
</feature>
<sequence length="447" mass="49065">MSSMNLLDQPLHKSFIHYVSLSLFSMFGLSLYILADTFFVANGVGQDGLTALNVVIPIYNVLNGIGLMLGLGGATRYAISHGEQQAEKGNQIFTATFFIGTIIGIGITIVGMLFAKPLLTFLGASGEILPLATDYFSLILFFSVFFIVNDIVVCFVRNDGNPNLSMAGMLIGSLANIVLDYLFIFPLQMGMKGAALATVTSPMISLLILTLHKRSSTRKLSFVRFKWKKEDIFSTFSLGFPSFITEFSSGLVIFLFNKVILTLVGNIGVAAYGIIANISLVCVAIFTGIGQGIQPLASINFGARRQDNISKLMIYGFSLTLLIGLLFYSIGLLYADPIIQWFNSEGSAQLAAITKKGIHLYFIAFLFMGINIVSIAFFSAVAKPRQSFILSLLRGLVLIIPLLLLFSSLFELTGVWLTIPFTEVLTLVLTLFFLKRYFETPKNHQLK</sequence>
<feature type="transmembrane region" description="Helical" evidence="10">
    <location>
        <begin position="15"/>
        <end position="35"/>
    </location>
</feature>
<evidence type="ECO:0000256" key="4">
    <source>
        <dbReference type="ARBA" id="ARBA00022448"/>
    </source>
</evidence>
<dbReference type="InterPro" id="IPR051327">
    <property type="entry name" value="MATE_MepA_subfamily"/>
</dbReference>
<keyword evidence="9" id="KW-0046">Antibiotic resistance</keyword>
<feature type="transmembrane region" description="Helical" evidence="10">
    <location>
        <begin position="135"/>
        <end position="156"/>
    </location>
</feature>
<keyword evidence="6 10" id="KW-0812">Transmembrane</keyword>